<protein>
    <submittedName>
        <fullName evidence="1">Uncharacterized protein</fullName>
    </submittedName>
</protein>
<dbReference type="EMBL" id="UINC01044170">
    <property type="protein sequence ID" value="SVB49246.1"/>
    <property type="molecule type" value="Genomic_DNA"/>
</dbReference>
<name>A0A382EEN1_9ZZZZ</name>
<sequence length="122" mass="13794">MTFDSPPTRTARSRQYKEYIRGPLPLKWFQKASTISATAGVIGIIIWREAYQKKLWGYDSQRRTSGPMKVTTQTCMKWGVCGNSKNTALRLMEGKGLIRLDTKRGRSPIVQIIDDELKGSVA</sequence>
<organism evidence="1">
    <name type="scientific">marine metagenome</name>
    <dbReference type="NCBI Taxonomy" id="408172"/>
    <lineage>
        <taxon>unclassified sequences</taxon>
        <taxon>metagenomes</taxon>
        <taxon>ecological metagenomes</taxon>
    </lineage>
</organism>
<accession>A0A382EEN1</accession>
<reference evidence="1" key="1">
    <citation type="submission" date="2018-05" db="EMBL/GenBank/DDBJ databases">
        <authorList>
            <person name="Lanie J.A."/>
            <person name="Ng W.-L."/>
            <person name="Kazmierczak K.M."/>
            <person name="Andrzejewski T.M."/>
            <person name="Davidsen T.M."/>
            <person name="Wayne K.J."/>
            <person name="Tettelin H."/>
            <person name="Glass J.I."/>
            <person name="Rusch D."/>
            <person name="Podicherti R."/>
            <person name="Tsui H.-C.T."/>
            <person name="Winkler M.E."/>
        </authorList>
    </citation>
    <scope>NUCLEOTIDE SEQUENCE</scope>
</reference>
<dbReference type="AlphaFoldDB" id="A0A382EEN1"/>
<evidence type="ECO:0000313" key="1">
    <source>
        <dbReference type="EMBL" id="SVB49246.1"/>
    </source>
</evidence>
<gene>
    <name evidence="1" type="ORF">METZ01_LOCUS202100</name>
</gene>
<proteinExistence type="predicted"/>